<evidence type="ECO:0000256" key="4">
    <source>
        <dbReference type="ARBA" id="ARBA00022729"/>
    </source>
</evidence>
<sequence length="306" mass="34454">MLISLTVLFSLLALVFCLPAGSSPRPLVLWHGLAGDSYASSGMLEFASMIEDMHPSIFVHSVYLDEDLDKDQRAGFYGNVDEQIAFAAVQLAAIPELQDGFDAIGFSQGGQFLRAYVERYNSPPVRNLITFGAQHFGISDIPACRSYDVLCQIARRTAKASVYSEWAQHNLVQAQYYRDPTHYEQYCAANYFLTSINNEIPESRNDTYKENFASLENLVLVLFTEDETVIPKESSWFEDKQTSLSATAIEKKIVHMHEQPLYIEDWIGLRSLDEGGKVNLTTCTGKHMHIADCWEDIVREFVGAPL</sequence>
<evidence type="ECO:0000256" key="1">
    <source>
        <dbReference type="ARBA" id="ARBA00010758"/>
    </source>
</evidence>
<dbReference type="EC" id="3.1.2.22" evidence="2"/>
<keyword evidence="6" id="KW-1015">Disulfide bond</keyword>
<evidence type="ECO:0000256" key="5">
    <source>
        <dbReference type="ARBA" id="ARBA00022801"/>
    </source>
</evidence>
<comment type="similarity">
    <text evidence="1">Belongs to the palmitoyl-protein thioesterase family.</text>
</comment>
<proteinExistence type="inferred from homology"/>
<keyword evidence="5 10" id="KW-0378">Hydrolase</keyword>
<dbReference type="Gene3D" id="3.40.50.1820">
    <property type="entry name" value="alpha/beta hydrolase"/>
    <property type="match status" value="1"/>
</dbReference>
<gene>
    <name evidence="10" type="ORF">FISHEDRAFT_48003</name>
</gene>
<keyword evidence="11" id="KW-1185">Reference proteome</keyword>
<dbReference type="Pfam" id="PF02089">
    <property type="entry name" value="Palm_thioest"/>
    <property type="match status" value="1"/>
</dbReference>
<dbReference type="Proteomes" id="UP000054144">
    <property type="component" value="Unassembled WGS sequence"/>
</dbReference>
<accession>A0A0D7A8C6</accession>
<dbReference type="EMBL" id="KN882043">
    <property type="protein sequence ID" value="KIY46181.1"/>
    <property type="molecule type" value="Genomic_DNA"/>
</dbReference>
<keyword evidence="7" id="KW-0325">Glycoprotein</keyword>
<protein>
    <recommendedName>
        <fullName evidence="3">Palmitoyl-protein thioesterase 1</fullName>
        <ecNumber evidence="2">3.1.2.22</ecNumber>
    </recommendedName>
    <alternativeName>
        <fullName evidence="8">Palmitoyl-protein hydrolase 1</fullName>
    </alternativeName>
</protein>
<evidence type="ECO:0000313" key="10">
    <source>
        <dbReference type="EMBL" id="KIY46181.1"/>
    </source>
</evidence>
<evidence type="ECO:0000256" key="2">
    <source>
        <dbReference type="ARBA" id="ARBA00012423"/>
    </source>
</evidence>
<feature type="chain" id="PRO_5002316239" description="Palmitoyl-protein thioesterase 1" evidence="9">
    <location>
        <begin position="18"/>
        <end position="306"/>
    </location>
</feature>
<evidence type="ECO:0000256" key="3">
    <source>
        <dbReference type="ARBA" id="ARBA00014212"/>
    </source>
</evidence>
<evidence type="ECO:0000256" key="8">
    <source>
        <dbReference type="ARBA" id="ARBA00031934"/>
    </source>
</evidence>
<reference evidence="10 11" key="1">
    <citation type="journal article" date="2015" name="Fungal Genet. Biol.">
        <title>Evolution of novel wood decay mechanisms in Agaricales revealed by the genome sequences of Fistulina hepatica and Cylindrobasidium torrendii.</title>
        <authorList>
            <person name="Floudas D."/>
            <person name="Held B.W."/>
            <person name="Riley R."/>
            <person name="Nagy L.G."/>
            <person name="Koehler G."/>
            <person name="Ransdell A.S."/>
            <person name="Younus H."/>
            <person name="Chow J."/>
            <person name="Chiniquy J."/>
            <person name="Lipzen A."/>
            <person name="Tritt A."/>
            <person name="Sun H."/>
            <person name="Haridas S."/>
            <person name="LaButti K."/>
            <person name="Ohm R.A."/>
            <person name="Kues U."/>
            <person name="Blanchette R.A."/>
            <person name="Grigoriev I.V."/>
            <person name="Minto R.E."/>
            <person name="Hibbett D.S."/>
        </authorList>
    </citation>
    <scope>NUCLEOTIDE SEQUENCE [LARGE SCALE GENOMIC DNA]</scope>
    <source>
        <strain evidence="10 11">ATCC 64428</strain>
    </source>
</reference>
<dbReference type="PANTHER" id="PTHR11247">
    <property type="entry name" value="PALMITOYL-PROTEIN THIOESTERASE/DOLICHYLDIPHOSPHATASE 1"/>
    <property type="match status" value="1"/>
</dbReference>
<keyword evidence="4 9" id="KW-0732">Signal</keyword>
<dbReference type="PANTHER" id="PTHR11247:SF8">
    <property type="entry name" value="PALMITOYL-PROTEIN THIOESTERASE 1"/>
    <property type="match status" value="1"/>
</dbReference>
<evidence type="ECO:0000313" key="11">
    <source>
        <dbReference type="Proteomes" id="UP000054144"/>
    </source>
</evidence>
<evidence type="ECO:0000256" key="9">
    <source>
        <dbReference type="SAM" id="SignalP"/>
    </source>
</evidence>
<dbReference type="GO" id="GO:0008474">
    <property type="term" value="F:palmitoyl-(protein) hydrolase activity"/>
    <property type="evidence" value="ECO:0007669"/>
    <property type="project" value="UniProtKB-EC"/>
</dbReference>
<dbReference type="OrthoDB" id="10263094at2759"/>
<feature type="signal peptide" evidence="9">
    <location>
        <begin position="1"/>
        <end position="17"/>
    </location>
</feature>
<dbReference type="InterPro" id="IPR002472">
    <property type="entry name" value="Palm_thioest"/>
</dbReference>
<dbReference type="InterPro" id="IPR029058">
    <property type="entry name" value="AB_hydrolase_fold"/>
</dbReference>
<organism evidence="10 11">
    <name type="scientific">Fistulina hepatica ATCC 64428</name>
    <dbReference type="NCBI Taxonomy" id="1128425"/>
    <lineage>
        <taxon>Eukaryota</taxon>
        <taxon>Fungi</taxon>
        <taxon>Dikarya</taxon>
        <taxon>Basidiomycota</taxon>
        <taxon>Agaricomycotina</taxon>
        <taxon>Agaricomycetes</taxon>
        <taxon>Agaricomycetidae</taxon>
        <taxon>Agaricales</taxon>
        <taxon>Fistulinaceae</taxon>
        <taxon>Fistulina</taxon>
    </lineage>
</organism>
<evidence type="ECO:0000256" key="6">
    <source>
        <dbReference type="ARBA" id="ARBA00023157"/>
    </source>
</evidence>
<dbReference type="FunFam" id="3.40.50.1820:FF:000107">
    <property type="entry name" value="Palmitoyl-protein thioesterase 1"/>
    <property type="match status" value="1"/>
</dbReference>
<dbReference type="AlphaFoldDB" id="A0A0D7A8C6"/>
<name>A0A0D7A8C6_9AGAR</name>
<evidence type="ECO:0000256" key="7">
    <source>
        <dbReference type="ARBA" id="ARBA00023180"/>
    </source>
</evidence>
<dbReference type="SUPFAM" id="SSF53474">
    <property type="entry name" value="alpha/beta-Hydrolases"/>
    <property type="match status" value="1"/>
</dbReference>
<dbReference type="PRINTS" id="PR00414">
    <property type="entry name" value="PPTHIESTRASE"/>
</dbReference>